<evidence type="ECO:0000256" key="3">
    <source>
        <dbReference type="ARBA" id="ARBA00012560"/>
    </source>
</evidence>
<keyword evidence="6 10" id="KW-0808">Transferase</keyword>
<reference evidence="11 12" key="1">
    <citation type="submission" date="2018-01" db="EMBL/GenBank/DDBJ databases">
        <title>The complete genome sequence of Chromatium okenii LaCa, a purple sulfur bacterium with a turbulent life.</title>
        <authorList>
            <person name="Luedin S.M."/>
            <person name="Liechti N."/>
            <person name="Storelli N."/>
            <person name="Danza F."/>
            <person name="Wittwer M."/>
            <person name="Pothier J.F."/>
            <person name="Tonolla M.A."/>
        </authorList>
    </citation>
    <scope>NUCLEOTIDE SEQUENCE [LARGE SCALE GENOMIC DNA]</scope>
    <source>
        <strain evidence="11 12">LaCa</strain>
    </source>
</reference>
<gene>
    <name evidence="11" type="primary">malQ</name>
    <name evidence="11" type="ORF">CXB77_07950</name>
</gene>
<dbReference type="GO" id="GO:0005975">
    <property type="term" value="P:carbohydrate metabolic process"/>
    <property type="evidence" value="ECO:0007669"/>
    <property type="project" value="InterPro"/>
</dbReference>
<dbReference type="EC" id="2.4.1.25" evidence="3 10"/>
<keyword evidence="7 10" id="KW-0119">Carbohydrate metabolism</keyword>
<keyword evidence="12" id="KW-1185">Reference proteome</keyword>
<evidence type="ECO:0000256" key="10">
    <source>
        <dbReference type="RuleBase" id="RU361207"/>
    </source>
</evidence>
<evidence type="ECO:0000256" key="7">
    <source>
        <dbReference type="ARBA" id="ARBA00023277"/>
    </source>
</evidence>
<comment type="similarity">
    <text evidence="2 10">Belongs to the disproportionating enzyme family.</text>
</comment>
<protein>
    <recommendedName>
        <fullName evidence="4 10">4-alpha-glucanotransferase</fullName>
        <ecNumber evidence="3 10">2.4.1.25</ecNumber>
    </recommendedName>
    <alternativeName>
        <fullName evidence="8 10">Amylomaltase</fullName>
    </alternativeName>
    <alternativeName>
        <fullName evidence="9 10">Disproportionating enzyme</fullName>
    </alternativeName>
</protein>
<evidence type="ECO:0000313" key="12">
    <source>
        <dbReference type="Proteomes" id="UP000239936"/>
    </source>
</evidence>
<dbReference type="Proteomes" id="UP000239936">
    <property type="component" value="Unassembled WGS sequence"/>
</dbReference>
<evidence type="ECO:0000256" key="2">
    <source>
        <dbReference type="ARBA" id="ARBA00005684"/>
    </source>
</evidence>
<evidence type="ECO:0000256" key="6">
    <source>
        <dbReference type="ARBA" id="ARBA00022679"/>
    </source>
</evidence>
<dbReference type="OrthoDB" id="9763489at2"/>
<dbReference type="InterPro" id="IPR017853">
    <property type="entry name" value="GH"/>
</dbReference>
<organism evidence="11 12">
    <name type="scientific">Chromatium okenii</name>
    <dbReference type="NCBI Taxonomy" id="61644"/>
    <lineage>
        <taxon>Bacteria</taxon>
        <taxon>Pseudomonadati</taxon>
        <taxon>Pseudomonadota</taxon>
        <taxon>Gammaproteobacteria</taxon>
        <taxon>Chromatiales</taxon>
        <taxon>Chromatiaceae</taxon>
        <taxon>Chromatium</taxon>
    </lineage>
</organism>
<evidence type="ECO:0000256" key="4">
    <source>
        <dbReference type="ARBA" id="ARBA00020295"/>
    </source>
</evidence>
<evidence type="ECO:0000256" key="1">
    <source>
        <dbReference type="ARBA" id="ARBA00000439"/>
    </source>
</evidence>
<dbReference type="AlphaFoldDB" id="A0A2S7XT18"/>
<evidence type="ECO:0000256" key="8">
    <source>
        <dbReference type="ARBA" id="ARBA00031423"/>
    </source>
</evidence>
<accession>A0A2S7XT18</accession>
<keyword evidence="5 10" id="KW-0328">Glycosyltransferase</keyword>
<evidence type="ECO:0000313" key="11">
    <source>
        <dbReference type="EMBL" id="PQJ96693.1"/>
    </source>
</evidence>
<dbReference type="EMBL" id="PPGH01000034">
    <property type="protein sequence ID" value="PQJ96693.1"/>
    <property type="molecule type" value="Genomic_DNA"/>
</dbReference>
<evidence type="ECO:0000256" key="9">
    <source>
        <dbReference type="ARBA" id="ARBA00031501"/>
    </source>
</evidence>
<comment type="catalytic activity">
    <reaction evidence="1 10">
        <text>Transfers a segment of a (1-&gt;4)-alpha-D-glucan to a new position in an acceptor, which may be glucose or a (1-&gt;4)-alpha-D-glucan.</text>
        <dbReference type="EC" id="2.4.1.25"/>
    </reaction>
</comment>
<dbReference type="RefSeq" id="WP_105073450.1">
    <property type="nucleotide sequence ID" value="NZ_PPGH01000034.1"/>
</dbReference>
<comment type="caution">
    <text evidence="11">The sequence shown here is derived from an EMBL/GenBank/DDBJ whole genome shotgun (WGS) entry which is preliminary data.</text>
</comment>
<proteinExistence type="inferred from homology"/>
<dbReference type="Gene3D" id="3.20.20.80">
    <property type="entry name" value="Glycosidases"/>
    <property type="match status" value="1"/>
</dbReference>
<dbReference type="PANTHER" id="PTHR32438">
    <property type="entry name" value="4-ALPHA-GLUCANOTRANSFERASE DPE1, CHLOROPLASTIC/AMYLOPLASTIC"/>
    <property type="match status" value="1"/>
</dbReference>
<dbReference type="SUPFAM" id="SSF51445">
    <property type="entry name" value="(Trans)glycosidases"/>
    <property type="match status" value="1"/>
</dbReference>
<dbReference type="NCBIfam" id="NF011080">
    <property type="entry name" value="PRK14508.1-3"/>
    <property type="match status" value="1"/>
</dbReference>
<dbReference type="GO" id="GO:0004134">
    <property type="term" value="F:4-alpha-glucanotransferase activity"/>
    <property type="evidence" value="ECO:0007669"/>
    <property type="project" value="UniProtKB-EC"/>
</dbReference>
<sequence>MHRTSGILLHPTSLPSPFGIGDLGPSAHRFVDFLAQAGQGLWQMLPLGPTGYRDSPYQCTSAFAGNPLLISPEGLMQAGWISATALDNPPAFPTDQVDFDAVNAWKYHLLQTALRGFNDHASTADRQAFDAFCAAEQVWLDDFALYCALKIYHDRLPWTAWETGYAQRDPDALMQWCADHPAALELQRFAQFVFFQQWQALRTHAHAQGVHLIGDIPIFVAHDSSEVWTHPEWFELDADGHPTVIAGVPPDYFSNTGQRWGNPLYRWETLAADGYSFWVERLRRMLELVDLVRIDHFRGFAAYWEIPATEDTAMNGRWVQGPGLALFHALQAALGENLPLIAEDLGIITPDVEALRDELQLPGMAVLQFGFEGIEGDFGRSAFLPHHHRTQLAVYTGTHDNNSLLGWWAERDSDTQRKVRHYLNTDGAEIHWDCIRIALASVGALALFPMQDVLGLGAESCMNRPGTATGNWIWRYREDQLDEAAAGRLRELTRLYGRLPYPTE</sequence>
<dbReference type="NCBIfam" id="TIGR00217">
    <property type="entry name" value="malQ"/>
    <property type="match status" value="1"/>
</dbReference>
<dbReference type="PANTHER" id="PTHR32438:SF5">
    <property type="entry name" value="4-ALPHA-GLUCANOTRANSFERASE DPE1, CHLOROPLASTIC_AMYLOPLASTIC"/>
    <property type="match status" value="1"/>
</dbReference>
<name>A0A2S7XT18_9GAMM</name>
<dbReference type="InterPro" id="IPR003385">
    <property type="entry name" value="Glyco_hydro_77"/>
</dbReference>
<dbReference type="Pfam" id="PF02446">
    <property type="entry name" value="Glyco_hydro_77"/>
    <property type="match status" value="1"/>
</dbReference>
<evidence type="ECO:0000256" key="5">
    <source>
        <dbReference type="ARBA" id="ARBA00022676"/>
    </source>
</evidence>